<dbReference type="InterPro" id="IPR036378">
    <property type="entry name" value="FAS1_dom_sf"/>
</dbReference>
<dbReference type="PANTHER" id="PTHR10900:SF77">
    <property type="entry name" value="FI19380P1"/>
    <property type="match status" value="1"/>
</dbReference>
<dbReference type="AlphaFoldDB" id="A0A3M9N3C3"/>
<dbReference type="InterPro" id="IPR000782">
    <property type="entry name" value="FAS1_domain"/>
</dbReference>
<dbReference type="SUPFAM" id="SSF82153">
    <property type="entry name" value="FAS1 domain"/>
    <property type="match status" value="1"/>
</dbReference>
<keyword evidence="3" id="KW-1185">Reference proteome</keyword>
<dbReference type="SMART" id="SM00554">
    <property type="entry name" value="FAS1"/>
    <property type="match status" value="1"/>
</dbReference>
<organism evidence="2 3">
    <name type="scientific">Rufibacter immobilis</name>
    <dbReference type="NCBI Taxonomy" id="1348778"/>
    <lineage>
        <taxon>Bacteria</taxon>
        <taxon>Pseudomonadati</taxon>
        <taxon>Bacteroidota</taxon>
        <taxon>Cytophagia</taxon>
        <taxon>Cytophagales</taxon>
        <taxon>Hymenobacteraceae</taxon>
        <taxon>Rufibacter</taxon>
    </lineage>
</organism>
<dbReference type="InterPro" id="IPR050904">
    <property type="entry name" value="Adhesion/Biosynth-related"/>
</dbReference>
<feature type="domain" description="FAS1" evidence="1">
    <location>
        <begin position="36"/>
        <end position="163"/>
    </location>
</feature>
<dbReference type="PANTHER" id="PTHR10900">
    <property type="entry name" value="PERIOSTIN-RELATED"/>
    <property type="match status" value="1"/>
</dbReference>
<dbReference type="OrthoDB" id="894106at2"/>
<dbReference type="PROSITE" id="PS50213">
    <property type="entry name" value="FAS1"/>
    <property type="match status" value="1"/>
</dbReference>
<gene>
    <name evidence="2" type="ORF">EFA69_03025</name>
</gene>
<sequence>MKRLFDYPKIFLALVLWLGLQATKTEAQTFMAEVAATTEVARMSLGEGIAQKDQLLLDLITKAGLMPVLSSNEEHTLFAPSMQVLQQHAADTPEQLRAFLEQHIVKGHLTAEDLRDGHDLKALSGNNLRICRKKGAVIVSGVRLKETDQLYANGVWHRLNGAFQPAVTSQL</sequence>
<dbReference type="RefSeq" id="WP_123131612.1">
    <property type="nucleotide sequence ID" value="NZ_RJJE01000002.1"/>
</dbReference>
<reference evidence="2 3" key="1">
    <citation type="submission" date="2018-11" db="EMBL/GenBank/DDBJ databases">
        <title>Rufibacter latericius sp. nov., isolated from water in Baiyang Lake.</title>
        <authorList>
            <person name="Yang Y."/>
        </authorList>
    </citation>
    <scope>NUCLEOTIDE SEQUENCE [LARGE SCALE GENOMIC DNA]</scope>
    <source>
        <strain evidence="2 3">MCC P1</strain>
    </source>
</reference>
<evidence type="ECO:0000313" key="3">
    <source>
        <dbReference type="Proteomes" id="UP000271010"/>
    </source>
</evidence>
<evidence type="ECO:0000313" key="2">
    <source>
        <dbReference type="EMBL" id="RNI32312.1"/>
    </source>
</evidence>
<protein>
    <submittedName>
        <fullName evidence="2">Fasciclin domain-containing protein</fullName>
    </submittedName>
</protein>
<dbReference type="EMBL" id="RJJE01000002">
    <property type="protein sequence ID" value="RNI32312.1"/>
    <property type="molecule type" value="Genomic_DNA"/>
</dbReference>
<dbReference type="GO" id="GO:0005615">
    <property type="term" value="C:extracellular space"/>
    <property type="evidence" value="ECO:0007669"/>
    <property type="project" value="TreeGrafter"/>
</dbReference>
<accession>A0A3M9N3C3</accession>
<comment type="caution">
    <text evidence="2">The sequence shown here is derived from an EMBL/GenBank/DDBJ whole genome shotgun (WGS) entry which is preliminary data.</text>
</comment>
<dbReference type="Pfam" id="PF02469">
    <property type="entry name" value="Fasciclin"/>
    <property type="match status" value="1"/>
</dbReference>
<proteinExistence type="predicted"/>
<dbReference type="Proteomes" id="UP000271010">
    <property type="component" value="Unassembled WGS sequence"/>
</dbReference>
<evidence type="ECO:0000259" key="1">
    <source>
        <dbReference type="PROSITE" id="PS50213"/>
    </source>
</evidence>
<dbReference type="Gene3D" id="2.30.180.10">
    <property type="entry name" value="FAS1 domain"/>
    <property type="match status" value="1"/>
</dbReference>
<name>A0A3M9N3C3_9BACT</name>